<organism evidence="1 2">
    <name type="scientific">Kitasatospora acidiphila</name>
    <dbReference type="NCBI Taxonomy" id="2567942"/>
    <lineage>
        <taxon>Bacteria</taxon>
        <taxon>Bacillati</taxon>
        <taxon>Actinomycetota</taxon>
        <taxon>Actinomycetes</taxon>
        <taxon>Kitasatosporales</taxon>
        <taxon>Streptomycetaceae</taxon>
        <taxon>Kitasatospora</taxon>
    </lineage>
</organism>
<evidence type="ECO:0000313" key="1">
    <source>
        <dbReference type="EMBL" id="TQF07938.1"/>
    </source>
</evidence>
<reference evidence="1 2" key="1">
    <citation type="submission" date="2019-06" db="EMBL/GenBank/DDBJ databases">
        <title>Description of Kitasatospora acidophila sp. nov. isolated from pine grove soil, and reclassification of Streptomyces novaecaesareae to Kitasatospora novaeceasareae comb. nov.</title>
        <authorList>
            <person name="Kim M.J."/>
        </authorList>
    </citation>
    <scope>NUCLEOTIDE SEQUENCE [LARGE SCALE GENOMIC DNA]</scope>
    <source>
        <strain evidence="1 2">MMS16-CNU292</strain>
    </source>
</reference>
<dbReference type="RefSeq" id="WP_141631803.1">
    <property type="nucleotide sequence ID" value="NZ_VIGB01000002.1"/>
</dbReference>
<dbReference type="EMBL" id="VIGB01000002">
    <property type="protein sequence ID" value="TQF07938.1"/>
    <property type="molecule type" value="Genomic_DNA"/>
</dbReference>
<dbReference type="AlphaFoldDB" id="A0A540WG60"/>
<protein>
    <submittedName>
        <fullName evidence="1">Uncharacterized protein</fullName>
    </submittedName>
</protein>
<comment type="caution">
    <text evidence="1">The sequence shown here is derived from an EMBL/GenBank/DDBJ whole genome shotgun (WGS) entry which is preliminary data.</text>
</comment>
<proteinExistence type="predicted"/>
<name>A0A540WG60_9ACTN</name>
<dbReference type="Proteomes" id="UP000319103">
    <property type="component" value="Unassembled WGS sequence"/>
</dbReference>
<sequence>MGPVCLASSGWSSKEFQIDGVWDGRSHDAVLRQFRAGIGAGRSTAAESAFAALGALAPVLTEVIIDQVQAIRDTVETNSEAWTVTLDLAAKEVTFLNAASGEIRELPVKPEGGEQSAGAFTLELMGIPAVETAQGRVTIDSVMALLYLQQAHAGRRPFAAVNSQDLAVTIEVVFGLLDDKAVKLKAQASAAGRRATRATSQLAKANEQRLSYGLPTAADLDAQAAVHAKAADEASAQVRRFNSELEQHRAVLACRETEAERARTGMICRSPSAERTASMSRATVSVFRYPNRAPPPRAQAVPSRRLLRTRLAAAVRSAGNLLTDKSIGNGQLSGGLRPVPCGCTATMSNRSRRRAGNQCSRACRSSR</sequence>
<evidence type="ECO:0000313" key="2">
    <source>
        <dbReference type="Proteomes" id="UP000319103"/>
    </source>
</evidence>
<gene>
    <name evidence="1" type="ORF">E6W39_00955</name>
</gene>
<dbReference type="OrthoDB" id="4106331at2"/>
<keyword evidence="2" id="KW-1185">Reference proteome</keyword>
<accession>A0A540WG60</accession>